<dbReference type="Proteomes" id="UP000664534">
    <property type="component" value="Unassembled WGS sequence"/>
</dbReference>
<keyword evidence="5" id="KW-0520">NAD</keyword>
<evidence type="ECO:0000256" key="5">
    <source>
        <dbReference type="ARBA" id="ARBA00023027"/>
    </source>
</evidence>
<evidence type="ECO:0000256" key="1">
    <source>
        <dbReference type="ARBA" id="ARBA00003343"/>
    </source>
</evidence>
<comment type="caution">
    <text evidence="8">The sequence shown here is derived from an EMBL/GenBank/DDBJ whole genome shotgun (WGS) entry which is preliminary data.</text>
</comment>
<proteinExistence type="inferred from homology"/>
<organism evidence="8 9">
    <name type="scientific">Imshaugia aleurites</name>
    <dbReference type="NCBI Taxonomy" id="172621"/>
    <lineage>
        <taxon>Eukaryota</taxon>
        <taxon>Fungi</taxon>
        <taxon>Dikarya</taxon>
        <taxon>Ascomycota</taxon>
        <taxon>Pezizomycotina</taxon>
        <taxon>Lecanoromycetes</taxon>
        <taxon>OSLEUM clade</taxon>
        <taxon>Lecanoromycetidae</taxon>
        <taxon>Lecanorales</taxon>
        <taxon>Lecanorineae</taxon>
        <taxon>Parmeliaceae</taxon>
        <taxon>Imshaugia</taxon>
    </lineage>
</organism>
<reference evidence="8" key="1">
    <citation type="submission" date="2021-03" db="EMBL/GenBank/DDBJ databases">
        <authorList>
            <person name="Tagirdzhanova G."/>
        </authorList>
    </citation>
    <scope>NUCLEOTIDE SEQUENCE</scope>
</reference>
<evidence type="ECO:0000256" key="3">
    <source>
        <dbReference type="ARBA" id="ARBA00012007"/>
    </source>
</evidence>
<feature type="region of interest" description="Disordered" evidence="7">
    <location>
        <begin position="275"/>
        <end position="337"/>
    </location>
</feature>
<dbReference type="EC" id="2.7.1.160" evidence="3"/>
<dbReference type="Pfam" id="PF01885">
    <property type="entry name" value="PTS_2-RNA"/>
    <property type="match status" value="1"/>
</dbReference>
<dbReference type="SUPFAM" id="SSF56399">
    <property type="entry name" value="ADP-ribosylation"/>
    <property type="match status" value="1"/>
</dbReference>
<dbReference type="PANTHER" id="PTHR12684:SF2">
    <property type="entry name" value="TRNA 2'-PHOSPHOTRANSFERASE 1"/>
    <property type="match status" value="1"/>
</dbReference>
<protein>
    <recommendedName>
        <fullName evidence="3">2'-phosphotransferase</fullName>
        <ecNumber evidence="3">2.7.1.160</ecNumber>
    </recommendedName>
</protein>
<dbReference type="GO" id="GO:0006388">
    <property type="term" value="P:tRNA splicing, via endonucleolytic cleavage and ligation"/>
    <property type="evidence" value="ECO:0007669"/>
    <property type="project" value="TreeGrafter"/>
</dbReference>
<keyword evidence="9" id="KW-1185">Reference proteome</keyword>
<evidence type="ECO:0000256" key="6">
    <source>
        <dbReference type="ARBA" id="ARBA00047949"/>
    </source>
</evidence>
<sequence>MPHGRKGVPREVEVSKSLSYLLRHGAKTEGIQLDEAGWANVADVLHWRRIASLNVDLPELQSVVATNDKKRYQIEPDPSSPLRAPSAQTTTTSASDAANWRIRATQGHSITTVSSEHIFTPILLTDADCPDYVVHGTDERPWKEIERDGGLKPMRRKHIHFATRLPDKMPPLDRDFQSRSRPVDDVDKVISGMRSTSTVLIWVDVKRSLAGGVKWWRSENGVVLTEGVGEPKMLRFEWFGWVEVRGSGKVLYGEKVESREVKEMERRMDRLGVGVGVGDEEGVSRGEGGGEKASREKVNGEKGHLEIANGEKAPQGHDANGKKKLEPAAAVKDNWDD</sequence>
<dbReference type="Gene3D" id="1.10.10.970">
    <property type="entry name" value="RNA 2'-phosphotransferase, Tpt1/KptA family, N-terminal domain"/>
    <property type="match status" value="1"/>
</dbReference>
<dbReference type="OrthoDB" id="419694at2759"/>
<feature type="compositionally biased region" description="Low complexity" evidence="7">
    <location>
        <begin position="86"/>
        <end position="96"/>
    </location>
</feature>
<dbReference type="InterPro" id="IPR002745">
    <property type="entry name" value="Ptrans_KptA/Tpt1"/>
</dbReference>
<evidence type="ECO:0000256" key="2">
    <source>
        <dbReference type="ARBA" id="ARBA00009836"/>
    </source>
</evidence>
<dbReference type="AlphaFoldDB" id="A0A8H3PE53"/>
<feature type="compositionally biased region" description="Basic and acidic residues" evidence="7">
    <location>
        <begin position="282"/>
        <end position="305"/>
    </location>
</feature>
<evidence type="ECO:0000256" key="7">
    <source>
        <dbReference type="SAM" id="MobiDB-lite"/>
    </source>
</evidence>
<dbReference type="Gene3D" id="3.20.170.30">
    <property type="match status" value="1"/>
</dbReference>
<comment type="similarity">
    <text evidence="2">Belongs to the KptA/TPT1 family.</text>
</comment>
<accession>A0A8H3PE53</accession>
<dbReference type="PANTHER" id="PTHR12684">
    <property type="entry name" value="PUTATIVE PHOSPHOTRANSFERASE"/>
    <property type="match status" value="1"/>
</dbReference>
<dbReference type="GO" id="GO:0000215">
    <property type="term" value="F:tRNA 2'-phosphotransferase activity"/>
    <property type="evidence" value="ECO:0007669"/>
    <property type="project" value="UniProtKB-EC"/>
</dbReference>
<dbReference type="InterPro" id="IPR042081">
    <property type="entry name" value="RNA_2'-PTrans_C"/>
</dbReference>
<dbReference type="InterPro" id="IPR042080">
    <property type="entry name" value="RNA_2'-PTrans_N"/>
</dbReference>
<gene>
    <name evidence="8" type="ORF">IMSHALPRED_001294</name>
</gene>
<feature type="region of interest" description="Disordered" evidence="7">
    <location>
        <begin position="68"/>
        <end position="96"/>
    </location>
</feature>
<name>A0A8H3PE53_9LECA</name>
<keyword evidence="4" id="KW-0808">Transferase</keyword>
<dbReference type="EMBL" id="CAJPDT010000117">
    <property type="protein sequence ID" value="CAF9939316.1"/>
    <property type="molecule type" value="Genomic_DNA"/>
</dbReference>
<comment type="function">
    <text evidence="1">Catalyzes the last step of tRNA splicing, the transfer of the splice junction 2'-phosphate from ligated tRNA to NAD to produce ADP-ribose 1''-2'' cyclic phosphate.</text>
</comment>
<evidence type="ECO:0000313" key="9">
    <source>
        <dbReference type="Proteomes" id="UP000664534"/>
    </source>
</evidence>
<evidence type="ECO:0000256" key="4">
    <source>
        <dbReference type="ARBA" id="ARBA00022679"/>
    </source>
</evidence>
<comment type="catalytic activity">
    <reaction evidence="6">
        <text>2'-phospho-[ligated tRNA] + NAD(+) = mature tRNA + ADP-alpha-D-ribose 1'',2''-cyclic phosphate + nicotinamide</text>
        <dbReference type="Rhea" id="RHEA:23324"/>
        <dbReference type="Rhea" id="RHEA-COMP:11106"/>
        <dbReference type="Rhea" id="RHEA-COMP:11107"/>
        <dbReference type="ChEBI" id="CHEBI:17154"/>
        <dbReference type="ChEBI" id="CHEBI:57540"/>
        <dbReference type="ChEBI" id="CHEBI:76596"/>
        <dbReference type="ChEBI" id="CHEBI:82883"/>
        <dbReference type="ChEBI" id="CHEBI:85027"/>
        <dbReference type="EC" id="2.7.1.160"/>
    </reaction>
</comment>
<evidence type="ECO:0000313" key="8">
    <source>
        <dbReference type="EMBL" id="CAF9939316.1"/>
    </source>
</evidence>